<protein>
    <submittedName>
        <fullName evidence="2">Uncharacterized protein</fullName>
    </submittedName>
</protein>
<evidence type="ECO:0000256" key="1">
    <source>
        <dbReference type="SAM" id="Phobius"/>
    </source>
</evidence>
<keyword evidence="1" id="KW-0472">Membrane</keyword>
<gene>
    <name evidence="2" type="ORF">Phou_036230</name>
</gene>
<accession>A0A6V8K2T2</accession>
<feature type="transmembrane region" description="Helical" evidence="1">
    <location>
        <begin position="39"/>
        <end position="60"/>
    </location>
</feature>
<reference evidence="2 3" key="1">
    <citation type="submission" date="2020-03" db="EMBL/GenBank/DDBJ databases">
        <title>Whole genome shotgun sequence of Phytohabitans houttuyneae NBRC 108639.</title>
        <authorList>
            <person name="Komaki H."/>
            <person name="Tamura T."/>
        </authorList>
    </citation>
    <scope>NUCLEOTIDE SEQUENCE [LARGE SCALE GENOMIC DNA]</scope>
    <source>
        <strain evidence="2 3">NBRC 108639</strain>
    </source>
</reference>
<evidence type="ECO:0000313" key="2">
    <source>
        <dbReference type="EMBL" id="GFJ79443.1"/>
    </source>
</evidence>
<name>A0A6V8K2T2_9ACTN</name>
<proteinExistence type="predicted"/>
<dbReference type="EMBL" id="BLPF01000001">
    <property type="protein sequence ID" value="GFJ79443.1"/>
    <property type="molecule type" value="Genomic_DNA"/>
</dbReference>
<reference evidence="2 3" key="2">
    <citation type="submission" date="2020-03" db="EMBL/GenBank/DDBJ databases">
        <authorList>
            <person name="Ichikawa N."/>
            <person name="Kimura A."/>
            <person name="Kitahashi Y."/>
            <person name="Uohara A."/>
        </authorList>
    </citation>
    <scope>NUCLEOTIDE SEQUENCE [LARGE SCALE GENOMIC DNA]</scope>
    <source>
        <strain evidence="2 3">NBRC 108639</strain>
    </source>
</reference>
<keyword evidence="1" id="KW-0812">Transmembrane</keyword>
<organism evidence="2 3">
    <name type="scientific">Phytohabitans houttuyneae</name>
    <dbReference type="NCBI Taxonomy" id="1076126"/>
    <lineage>
        <taxon>Bacteria</taxon>
        <taxon>Bacillati</taxon>
        <taxon>Actinomycetota</taxon>
        <taxon>Actinomycetes</taxon>
        <taxon>Micromonosporales</taxon>
        <taxon>Micromonosporaceae</taxon>
    </lineage>
</organism>
<dbReference type="AlphaFoldDB" id="A0A6V8K2T2"/>
<comment type="caution">
    <text evidence="2">The sequence shown here is derived from an EMBL/GenBank/DDBJ whole genome shotgun (WGS) entry which is preliminary data.</text>
</comment>
<evidence type="ECO:0000313" key="3">
    <source>
        <dbReference type="Proteomes" id="UP000482800"/>
    </source>
</evidence>
<sequence>MNSSTSAPDARLPVLRQRGTVAARRAPAVPVPVLRLGPLAHTAVVATLFAVPLVGALAAITT</sequence>
<dbReference type="Proteomes" id="UP000482800">
    <property type="component" value="Unassembled WGS sequence"/>
</dbReference>
<keyword evidence="3" id="KW-1185">Reference proteome</keyword>
<keyword evidence="1" id="KW-1133">Transmembrane helix</keyword>